<dbReference type="OrthoDB" id="3224178at2759"/>
<reference evidence="1" key="1">
    <citation type="submission" date="2021-02" db="EMBL/GenBank/DDBJ databases">
        <title>Psilocybe cubensis genome.</title>
        <authorList>
            <person name="Mckernan K.J."/>
            <person name="Crawford S."/>
            <person name="Trippe A."/>
            <person name="Kane L.T."/>
            <person name="Mclaughlin S."/>
        </authorList>
    </citation>
    <scope>NUCLEOTIDE SEQUENCE [LARGE SCALE GENOMIC DNA]</scope>
    <source>
        <strain evidence="1">MGC-MH-2018</strain>
    </source>
</reference>
<dbReference type="Gene3D" id="1.10.510.10">
    <property type="entry name" value="Transferase(Phosphotransferase) domain 1"/>
    <property type="match status" value="1"/>
</dbReference>
<evidence type="ECO:0008006" key="2">
    <source>
        <dbReference type="Google" id="ProtNLM"/>
    </source>
</evidence>
<gene>
    <name evidence="1" type="ORF">JR316_003100</name>
</gene>
<evidence type="ECO:0000313" key="1">
    <source>
        <dbReference type="EMBL" id="KAG5171023.1"/>
    </source>
</evidence>
<name>A0A8H7Y1S0_PSICU</name>
<dbReference type="InterPro" id="IPR011009">
    <property type="entry name" value="Kinase-like_dom_sf"/>
</dbReference>
<dbReference type="SUPFAM" id="SSF56112">
    <property type="entry name" value="Protein kinase-like (PK-like)"/>
    <property type="match status" value="1"/>
</dbReference>
<sequence length="403" mass="46569">MDIITLTIAFILPGLIFMVTKRVRIRVIKLDSRWESLVWTWRLMRSKLVFPETLDDWSLQDPKDYNEAFVYIHSCWMFVLPFFVSRGYAMYQQDPSGIGNLNPPPFPPVAKVTSYPYSRQVPSKTPTPRTLWVPRIWAARDSLGRDVIIKVISEVDDPSNELKVMQLLNSKRLRSDPCNHTIFALDYITFDKFVFVVMPRWDSCIFPEFESVSELLSFAKTVLETFDFLHRNKIVHFDCLAQNIGMNAVLETSESSRRTGLRNPKEVRYALFDFGASEVFPEDTIIEEARTSRRDPHFGLHGVSFNTISFPYNPFRMDVAFMGTCLQTYVRHLENRIPELGPFFDSLVDINNPNQLSAKQALDRFVEIFNALSPELASAPCDGFIWKDGVVRKRHGDLITITE</sequence>
<proteinExistence type="predicted"/>
<dbReference type="Gene3D" id="3.30.200.20">
    <property type="entry name" value="Phosphorylase Kinase, domain 1"/>
    <property type="match status" value="1"/>
</dbReference>
<organism evidence="1">
    <name type="scientific">Psilocybe cubensis</name>
    <name type="common">Psychedelic mushroom</name>
    <name type="synonym">Stropharia cubensis</name>
    <dbReference type="NCBI Taxonomy" id="181762"/>
    <lineage>
        <taxon>Eukaryota</taxon>
        <taxon>Fungi</taxon>
        <taxon>Dikarya</taxon>
        <taxon>Basidiomycota</taxon>
        <taxon>Agaricomycotina</taxon>
        <taxon>Agaricomycetes</taxon>
        <taxon>Agaricomycetidae</taxon>
        <taxon>Agaricales</taxon>
        <taxon>Agaricineae</taxon>
        <taxon>Strophariaceae</taxon>
        <taxon>Psilocybe</taxon>
    </lineage>
</organism>
<dbReference type="AlphaFoldDB" id="A0A8H7Y1S0"/>
<comment type="caution">
    <text evidence="1">The sequence shown here is derived from an EMBL/GenBank/DDBJ whole genome shotgun (WGS) entry which is preliminary data.</text>
</comment>
<accession>A0A8H7Y1S0</accession>
<protein>
    <recommendedName>
        <fullName evidence="2">Protein kinase domain-containing protein</fullName>
    </recommendedName>
</protein>
<dbReference type="EMBL" id="JAFIQS010000003">
    <property type="protein sequence ID" value="KAG5171023.1"/>
    <property type="molecule type" value="Genomic_DNA"/>
</dbReference>